<dbReference type="GO" id="GO:0016829">
    <property type="term" value="F:lyase activity"/>
    <property type="evidence" value="ECO:0007669"/>
    <property type="project" value="UniProtKB-KW"/>
</dbReference>
<name>A0A2M7H489_9BACT</name>
<keyword evidence="5" id="KW-0456">Lyase</keyword>
<dbReference type="EMBL" id="PFGC01000029">
    <property type="protein sequence ID" value="PIW37029.1"/>
    <property type="molecule type" value="Genomic_DNA"/>
</dbReference>
<organism evidence="8 9">
    <name type="scientific">Candidatus Kerfeldbacteria bacterium CG15_BIG_FIL_POST_REV_8_21_14_020_45_12</name>
    <dbReference type="NCBI Taxonomy" id="2014247"/>
    <lineage>
        <taxon>Bacteria</taxon>
        <taxon>Candidatus Kerfeldiibacteriota</taxon>
    </lineage>
</organism>
<evidence type="ECO:0000256" key="1">
    <source>
        <dbReference type="ARBA" id="ARBA00022475"/>
    </source>
</evidence>
<keyword evidence="4 7" id="KW-0472">Membrane</keyword>
<sequence length="268" mass="29979">MIENNFTPQRFVTSKRLIVGLLVTIFLIFVYGVYQILKPFSGPQFGEVVEVTIEDGMGQAEIAAELKGQGVIDSSFFFRVYVTLTGSAKELKAGKYSIGKGEGIRQATDLLTAAQVQSPTVRITLLEGWRSDQVVDYLAEQGLDMDIQDFADLIEAGKPPQGLDQRLFKDFPKKGSLEGYLYPDTYEIYRDISPEQLLVLLVGTLDSKMTDDLWFKVAQSDLNFYEIITLASIVEREVFDSADRRIVAGIFLERLADSYPLQSDATVN</sequence>
<dbReference type="Pfam" id="PF02618">
    <property type="entry name" value="YceG"/>
    <property type="match status" value="1"/>
</dbReference>
<dbReference type="Proteomes" id="UP000230292">
    <property type="component" value="Unassembled WGS sequence"/>
</dbReference>
<evidence type="ECO:0000256" key="5">
    <source>
        <dbReference type="ARBA" id="ARBA00023239"/>
    </source>
</evidence>
<evidence type="ECO:0000256" key="2">
    <source>
        <dbReference type="ARBA" id="ARBA00022692"/>
    </source>
</evidence>
<keyword evidence="6" id="KW-0961">Cell wall biogenesis/degradation</keyword>
<dbReference type="Gene3D" id="3.30.1490.480">
    <property type="entry name" value="Endolytic murein transglycosylase"/>
    <property type="match status" value="1"/>
</dbReference>
<dbReference type="PANTHER" id="PTHR30518:SF2">
    <property type="entry name" value="ENDOLYTIC MUREIN TRANSGLYCOSYLASE"/>
    <property type="match status" value="1"/>
</dbReference>
<dbReference type="InterPro" id="IPR003770">
    <property type="entry name" value="MLTG-like"/>
</dbReference>
<reference evidence="8 9" key="1">
    <citation type="submission" date="2017-09" db="EMBL/GenBank/DDBJ databases">
        <title>Depth-based differentiation of microbial function through sediment-hosted aquifers and enrichment of novel symbionts in the deep terrestrial subsurface.</title>
        <authorList>
            <person name="Probst A.J."/>
            <person name="Ladd B."/>
            <person name="Jarett J.K."/>
            <person name="Geller-Mcgrath D.E."/>
            <person name="Sieber C.M."/>
            <person name="Emerson J.B."/>
            <person name="Anantharaman K."/>
            <person name="Thomas B.C."/>
            <person name="Malmstrom R."/>
            <person name="Stieglmeier M."/>
            <person name="Klingl A."/>
            <person name="Woyke T."/>
            <person name="Ryan C.M."/>
            <person name="Banfield J.F."/>
        </authorList>
    </citation>
    <scope>NUCLEOTIDE SEQUENCE [LARGE SCALE GENOMIC DNA]</scope>
    <source>
        <strain evidence="8">CG15_BIG_FIL_POST_REV_8_21_14_020_45_12</strain>
    </source>
</reference>
<dbReference type="GO" id="GO:0071555">
    <property type="term" value="P:cell wall organization"/>
    <property type="evidence" value="ECO:0007669"/>
    <property type="project" value="UniProtKB-KW"/>
</dbReference>
<accession>A0A2M7H489</accession>
<dbReference type="AlphaFoldDB" id="A0A2M7H489"/>
<proteinExistence type="predicted"/>
<evidence type="ECO:0000256" key="4">
    <source>
        <dbReference type="ARBA" id="ARBA00023136"/>
    </source>
</evidence>
<gene>
    <name evidence="8" type="ORF">COW24_02260</name>
</gene>
<evidence type="ECO:0000256" key="7">
    <source>
        <dbReference type="SAM" id="Phobius"/>
    </source>
</evidence>
<keyword evidence="3 7" id="KW-1133">Transmembrane helix</keyword>
<dbReference type="PANTHER" id="PTHR30518">
    <property type="entry name" value="ENDOLYTIC MUREIN TRANSGLYCOSYLASE"/>
    <property type="match status" value="1"/>
</dbReference>
<evidence type="ECO:0000256" key="3">
    <source>
        <dbReference type="ARBA" id="ARBA00022989"/>
    </source>
</evidence>
<keyword evidence="2 7" id="KW-0812">Transmembrane</keyword>
<keyword evidence="1" id="KW-1003">Cell membrane</keyword>
<feature type="transmembrane region" description="Helical" evidence="7">
    <location>
        <begin position="17"/>
        <end position="37"/>
    </location>
</feature>
<dbReference type="NCBIfam" id="TIGR00247">
    <property type="entry name" value="endolytic transglycosylase MltG"/>
    <property type="match status" value="1"/>
</dbReference>
<evidence type="ECO:0000256" key="6">
    <source>
        <dbReference type="ARBA" id="ARBA00023316"/>
    </source>
</evidence>
<evidence type="ECO:0000313" key="8">
    <source>
        <dbReference type="EMBL" id="PIW37029.1"/>
    </source>
</evidence>
<comment type="caution">
    <text evidence="8">The sequence shown here is derived from an EMBL/GenBank/DDBJ whole genome shotgun (WGS) entry which is preliminary data.</text>
</comment>
<protein>
    <submittedName>
        <fullName evidence="8">Endolytic transglycosylase MltG</fullName>
    </submittedName>
</protein>
<evidence type="ECO:0000313" key="9">
    <source>
        <dbReference type="Proteomes" id="UP000230292"/>
    </source>
</evidence>
<feature type="non-terminal residue" evidence="8">
    <location>
        <position position="268"/>
    </location>
</feature>